<dbReference type="Proteomes" id="UP000091956">
    <property type="component" value="Unassembled WGS sequence"/>
</dbReference>
<reference evidence="1 2" key="1">
    <citation type="submission" date="2016-03" db="EMBL/GenBank/DDBJ databases">
        <title>Comparative genomics of Pseudogymnoascus destructans, the fungus causing white-nose syndrome of bats.</title>
        <authorList>
            <person name="Palmer J.M."/>
            <person name="Drees K.P."/>
            <person name="Foster J.T."/>
            <person name="Lindner D.L."/>
        </authorList>
    </citation>
    <scope>NUCLEOTIDE SEQUENCE [LARGE SCALE GENOMIC DNA]</scope>
    <source>
        <strain evidence="1 2">UAMH 10579</strain>
    </source>
</reference>
<reference evidence="2" key="2">
    <citation type="journal article" date="2018" name="Nat. Commun.">
        <title>Extreme sensitivity to ultraviolet light in the fungal pathogen causing white-nose syndrome of bats.</title>
        <authorList>
            <person name="Palmer J.M."/>
            <person name="Drees K.P."/>
            <person name="Foster J.T."/>
            <person name="Lindner D.L."/>
        </authorList>
    </citation>
    <scope>NUCLEOTIDE SEQUENCE [LARGE SCALE GENOMIC DNA]</scope>
    <source>
        <strain evidence="2">UAMH 10579</strain>
    </source>
</reference>
<gene>
    <name evidence="1" type="ORF">VE01_07247</name>
</gene>
<dbReference type="RefSeq" id="XP_018128201.1">
    <property type="nucleotide sequence ID" value="XM_018276682.1"/>
</dbReference>
<dbReference type="AlphaFoldDB" id="A0A1B8GF60"/>
<name>A0A1B8GF60_9PEZI</name>
<sequence>MYGLYPSSAPGATSYYGVLKITDIQHADGSPIKVQKTLNIAFKAPVAIIGNQDFNLTLDPWVEITPTTTNNEIDPSTFDVAAKLPFPKPYTINDRFAIDISFGGDITEDTKRYIESIVITQDSE</sequence>
<protein>
    <submittedName>
        <fullName evidence="1">Uncharacterized protein</fullName>
    </submittedName>
</protein>
<dbReference type="OrthoDB" id="3437550at2759"/>
<proteinExistence type="predicted"/>
<dbReference type="GeneID" id="28840633"/>
<evidence type="ECO:0000313" key="1">
    <source>
        <dbReference type="EMBL" id="OBT94468.1"/>
    </source>
</evidence>
<organism evidence="1 2">
    <name type="scientific">Pseudogymnoascus verrucosus</name>
    <dbReference type="NCBI Taxonomy" id="342668"/>
    <lineage>
        <taxon>Eukaryota</taxon>
        <taxon>Fungi</taxon>
        <taxon>Dikarya</taxon>
        <taxon>Ascomycota</taxon>
        <taxon>Pezizomycotina</taxon>
        <taxon>Leotiomycetes</taxon>
        <taxon>Thelebolales</taxon>
        <taxon>Thelebolaceae</taxon>
        <taxon>Pseudogymnoascus</taxon>
    </lineage>
</organism>
<accession>A0A1B8GF60</accession>
<dbReference type="EMBL" id="KV460243">
    <property type="protein sequence ID" value="OBT94468.1"/>
    <property type="molecule type" value="Genomic_DNA"/>
</dbReference>
<evidence type="ECO:0000313" key="2">
    <source>
        <dbReference type="Proteomes" id="UP000091956"/>
    </source>
</evidence>
<keyword evidence="2" id="KW-1185">Reference proteome</keyword>